<evidence type="ECO:0000256" key="2">
    <source>
        <dbReference type="ARBA" id="ARBA00022771"/>
    </source>
</evidence>
<dbReference type="GO" id="GO:0008270">
    <property type="term" value="F:zinc ion binding"/>
    <property type="evidence" value="ECO:0007669"/>
    <property type="project" value="UniProtKB-KW"/>
</dbReference>
<feature type="domain" description="MYND-type" evidence="5">
    <location>
        <begin position="8"/>
        <end position="45"/>
    </location>
</feature>
<keyword evidence="3" id="KW-0862">Zinc</keyword>
<protein>
    <recommendedName>
        <fullName evidence="5">MYND-type domain-containing protein</fullName>
    </recommendedName>
</protein>
<keyword evidence="7" id="KW-1185">Reference proteome</keyword>
<dbReference type="STRING" id="765440.A0A0C3G602"/>
<dbReference type="AlphaFoldDB" id="A0A0C3G602"/>
<dbReference type="PROSITE" id="PS01360">
    <property type="entry name" value="ZF_MYND_1"/>
    <property type="match status" value="1"/>
</dbReference>
<sequence length="190" mass="20954">MPDSKVACAKCSKDNASSRCSRCKTTTYCNRDCQVAHWPSHKRQCQGSSGTKMSPKKLDLIFMIQDARVGSGETQPIVFKEDIPAALCKKSASRELTAPFISQIIDDREKDALASRDHQCFYCGREATCLYSTPMSTLHGDPPTIFNLAQALCTKNGSTPCAREACKRIEEGLRDPNGPIMKERISVVDT</sequence>
<dbReference type="PROSITE" id="PS50865">
    <property type="entry name" value="ZF_MYND_2"/>
    <property type="match status" value="1"/>
</dbReference>
<reference evidence="7" key="2">
    <citation type="submission" date="2015-01" db="EMBL/GenBank/DDBJ databases">
        <title>Evolutionary Origins and Diversification of the Mycorrhizal Mutualists.</title>
        <authorList>
            <consortium name="DOE Joint Genome Institute"/>
            <consortium name="Mycorrhizal Genomics Consortium"/>
            <person name="Kohler A."/>
            <person name="Kuo A."/>
            <person name="Nagy L.G."/>
            <person name="Floudas D."/>
            <person name="Copeland A."/>
            <person name="Barry K.W."/>
            <person name="Cichocki N."/>
            <person name="Veneault-Fourrey C."/>
            <person name="LaButti K."/>
            <person name="Lindquist E.A."/>
            <person name="Lipzen A."/>
            <person name="Lundell T."/>
            <person name="Morin E."/>
            <person name="Murat C."/>
            <person name="Riley R."/>
            <person name="Ohm R."/>
            <person name="Sun H."/>
            <person name="Tunlid A."/>
            <person name="Henrissat B."/>
            <person name="Grigoriev I.V."/>
            <person name="Hibbett D.S."/>
            <person name="Martin F."/>
        </authorList>
    </citation>
    <scope>NUCLEOTIDE SEQUENCE [LARGE SCALE GENOMIC DNA]</scope>
    <source>
        <strain evidence="7">F 1598</strain>
    </source>
</reference>
<evidence type="ECO:0000256" key="4">
    <source>
        <dbReference type="PROSITE-ProRule" id="PRU00134"/>
    </source>
</evidence>
<accession>A0A0C3G602</accession>
<dbReference type="Proteomes" id="UP000054166">
    <property type="component" value="Unassembled WGS sequence"/>
</dbReference>
<dbReference type="InterPro" id="IPR002893">
    <property type="entry name" value="Znf_MYND"/>
</dbReference>
<evidence type="ECO:0000313" key="7">
    <source>
        <dbReference type="Proteomes" id="UP000054166"/>
    </source>
</evidence>
<name>A0A0C3G602_PILCF</name>
<dbReference type="Pfam" id="PF01753">
    <property type="entry name" value="zf-MYND"/>
    <property type="match status" value="1"/>
</dbReference>
<reference evidence="6 7" key="1">
    <citation type="submission" date="2014-04" db="EMBL/GenBank/DDBJ databases">
        <authorList>
            <consortium name="DOE Joint Genome Institute"/>
            <person name="Kuo A."/>
            <person name="Tarkka M."/>
            <person name="Buscot F."/>
            <person name="Kohler A."/>
            <person name="Nagy L.G."/>
            <person name="Floudas D."/>
            <person name="Copeland A."/>
            <person name="Barry K.W."/>
            <person name="Cichocki N."/>
            <person name="Veneault-Fourrey C."/>
            <person name="LaButti K."/>
            <person name="Lindquist E.A."/>
            <person name="Lipzen A."/>
            <person name="Lundell T."/>
            <person name="Morin E."/>
            <person name="Murat C."/>
            <person name="Sun H."/>
            <person name="Tunlid A."/>
            <person name="Henrissat B."/>
            <person name="Grigoriev I.V."/>
            <person name="Hibbett D.S."/>
            <person name="Martin F."/>
            <person name="Nordberg H.P."/>
            <person name="Cantor M.N."/>
            <person name="Hua S.X."/>
        </authorList>
    </citation>
    <scope>NUCLEOTIDE SEQUENCE [LARGE SCALE GENOMIC DNA]</scope>
    <source>
        <strain evidence="6 7">F 1598</strain>
    </source>
</reference>
<dbReference type="SUPFAM" id="SSF144232">
    <property type="entry name" value="HIT/MYND zinc finger-like"/>
    <property type="match status" value="1"/>
</dbReference>
<organism evidence="6 7">
    <name type="scientific">Piloderma croceum (strain F 1598)</name>
    <dbReference type="NCBI Taxonomy" id="765440"/>
    <lineage>
        <taxon>Eukaryota</taxon>
        <taxon>Fungi</taxon>
        <taxon>Dikarya</taxon>
        <taxon>Basidiomycota</taxon>
        <taxon>Agaricomycotina</taxon>
        <taxon>Agaricomycetes</taxon>
        <taxon>Agaricomycetidae</taxon>
        <taxon>Atheliales</taxon>
        <taxon>Atheliaceae</taxon>
        <taxon>Piloderma</taxon>
    </lineage>
</organism>
<evidence type="ECO:0000256" key="3">
    <source>
        <dbReference type="ARBA" id="ARBA00022833"/>
    </source>
</evidence>
<keyword evidence="2 4" id="KW-0863">Zinc-finger</keyword>
<dbReference type="HOGENOM" id="CLU_1428481_0_0_1"/>
<gene>
    <name evidence="6" type="ORF">PILCRDRAFT_810926</name>
</gene>
<keyword evidence="1" id="KW-0479">Metal-binding</keyword>
<dbReference type="EMBL" id="KN832971">
    <property type="protein sequence ID" value="KIM91645.1"/>
    <property type="molecule type" value="Genomic_DNA"/>
</dbReference>
<proteinExistence type="predicted"/>
<dbReference type="InParanoid" id="A0A0C3G602"/>
<evidence type="ECO:0000259" key="5">
    <source>
        <dbReference type="PROSITE" id="PS50865"/>
    </source>
</evidence>
<evidence type="ECO:0000256" key="1">
    <source>
        <dbReference type="ARBA" id="ARBA00022723"/>
    </source>
</evidence>
<evidence type="ECO:0000313" key="6">
    <source>
        <dbReference type="EMBL" id="KIM91645.1"/>
    </source>
</evidence>
<dbReference type="Gene3D" id="6.10.140.2220">
    <property type="match status" value="1"/>
</dbReference>
<dbReference type="OrthoDB" id="2844293at2759"/>